<evidence type="ECO:0000313" key="2">
    <source>
        <dbReference type="Proteomes" id="UP001597118"/>
    </source>
</evidence>
<proteinExistence type="predicted"/>
<keyword evidence="2" id="KW-1185">Reference proteome</keyword>
<accession>A0ABW4I883</accession>
<gene>
    <name evidence="1" type="ORF">ACFSAH_03525</name>
</gene>
<comment type="caution">
    <text evidence="1">The sequence shown here is derived from an EMBL/GenBank/DDBJ whole genome shotgun (WGS) entry which is preliminary data.</text>
</comment>
<evidence type="ECO:0000313" key="1">
    <source>
        <dbReference type="EMBL" id="MFD1628930.1"/>
    </source>
</evidence>
<name>A0ABW4I883_9SPHI</name>
<reference evidence="2" key="1">
    <citation type="journal article" date="2019" name="Int. J. Syst. Evol. Microbiol.">
        <title>The Global Catalogue of Microorganisms (GCM) 10K type strain sequencing project: providing services to taxonomists for standard genome sequencing and annotation.</title>
        <authorList>
            <consortium name="The Broad Institute Genomics Platform"/>
            <consortium name="The Broad Institute Genome Sequencing Center for Infectious Disease"/>
            <person name="Wu L."/>
            <person name="Ma J."/>
        </authorList>
    </citation>
    <scope>NUCLEOTIDE SEQUENCE [LARGE SCALE GENOMIC DNA]</scope>
    <source>
        <strain evidence="2">CCUG 53762</strain>
    </source>
</reference>
<dbReference type="RefSeq" id="WP_379661312.1">
    <property type="nucleotide sequence ID" value="NZ_JBHUDG010000003.1"/>
</dbReference>
<protein>
    <submittedName>
        <fullName evidence="1">Uncharacterized protein</fullName>
    </submittedName>
</protein>
<dbReference type="EMBL" id="JBHUDG010000003">
    <property type="protein sequence ID" value="MFD1628930.1"/>
    <property type="molecule type" value="Genomic_DNA"/>
</dbReference>
<sequence>MSATINPLLLQQTAEKLQVLFQDFSPAESREQLWQLFSLTISGAFNHQSVAERQDLLVFYGHLQEVLVTLEQLLAPTITPQNRGAQAF</sequence>
<organism evidence="1 2">
    <name type="scientific">Pseudopedobacter beijingensis</name>
    <dbReference type="NCBI Taxonomy" id="1207056"/>
    <lineage>
        <taxon>Bacteria</taxon>
        <taxon>Pseudomonadati</taxon>
        <taxon>Bacteroidota</taxon>
        <taxon>Sphingobacteriia</taxon>
        <taxon>Sphingobacteriales</taxon>
        <taxon>Sphingobacteriaceae</taxon>
        <taxon>Pseudopedobacter</taxon>
    </lineage>
</organism>
<dbReference type="Proteomes" id="UP001597118">
    <property type="component" value="Unassembled WGS sequence"/>
</dbReference>